<evidence type="ECO:0000313" key="1">
    <source>
        <dbReference type="EMBL" id="SHI43398.1"/>
    </source>
</evidence>
<evidence type="ECO:0000313" key="2">
    <source>
        <dbReference type="Proteomes" id="UP000184418"/>
    </source>
</evidence>
<name>A0A1M6B464_9BACT</name>
<proteinExistence type="predicted"/>
<dbReference type="AlphaFoldDB" id="A0A1M6B464"/>
<dbReference type="OrthoDB" id="856045at2"/>
<keyword evidence="2" id="KW-1185">Reference proteome</keyword>
<protein>
    <recommendedName>
        <fullName evidence="3">ATP-binding protein</fullName>
    </recommendedName>
</protein>
<dbReference type="RefSeq" id="WP_073105639.1">
    <property type="nucleotide sequence ID" value="NZ_FQYN01000001.1"/>
</dbReference>
<organism evidence="1 2">
    <name type="scientific">Hymenobacter daecheongensis DSM 21074</name>
    <dbReference type="NCBI Taxonomy" id="1121955"/>
    <lineage>
        <taxon>Bacteria</taxon>
        <taxon>Pseudomonadati</taxon>
        <taxon>Bacteroidota</taxon>
        <taxon>Cytophagia</taxon>
        <taxon>Cytophagales</taxon>
        <taxon>Hymenobacteraceae</taxon>
        <taxon>Hymenobacter</taxon>
    </lineage>
</organism>
<dbReference type="Proteomes" id="UP000184418">
    <property type="component" value="Unassembled WGS sequence"/>
</dbReference>
<dbReference type="STRING" id="1121955.SAMN02745146_0865"/>
<accession>A0A1M6B464</accession>
<evidence type="ECO:0008006" key="3">
    <source>
        <dbReference type="Google" id="ProtNLM"/>
    </source>
</evidence>
<gene>
    <name evidence="1" type="ORF">SAMN02745146_0865</name>
</gene>
<dbReference type="SUPFAM" id="SSF52540">
    <property type="entry name" value="P-loop containing nucleoside triphosphate hydrolases"/>
    <property type="match status" value="1"/>
</dbReference>
<dbReference type="Gene3D" id="3.40.50.300">
    <property type="entry name" value="P-loop containing nucleotide triphosphate hydrolases"/>
    <property type="match status" value="1"/>
</dbReference>
<sequence length="1080" mass="123677">MAKRFSPSVNIVRDATHELSYLPTPNAKAVFGQLVNNYLSGTHCFNIVGAYGTGKSAFLWAFEQTLMNKKTYFQSEVGFKNVAAFKFEHYVGQYASLKETLAQRFMPDGNAEANSKAVINALDKEYHNLAAKQTALVLVIDEFGKFLEYAANENPDEELYFIQELAEYINDSSKEILLLTTVHQDFSNYGFALSRTQQQEWAKVKGRLKELPFNEPVEQLLYLAAQQLATSQESKADLSLNQQLFEAISAAKAFPLHDYFTPEVQRDVWPLDILSAAVMVLALQRYGQNERSLFSFLRSDDYLGLQDHPADGTYYGVSSVYDYLLYHYYSLLSSRHNPHAAHWASIKETLDLLEAGFHEKAGLDAARKLVKTIGLLSLFAPAGAELDSDFLTTYARLSLSIPNAEPILTVLTRRKLIRFVDYKKSYVLFAGTDLDIELAIDEAGSLVEQVTDVATRLSTFFSFPYVAAKRISFEVGTPRIFKIVMTEHPLLEQPQGEIDGYVNLIFSDTLTNKKLQELVGNRQDAILYGIYHRSGEIKKLIREIDKVQKVLELNINDRVASRELRGILEHQKGLLNHYVLDSLYQPDGHITWFFNGDVDTRFQGRRGFNRCLSDIAATVYPDTPRYLSELVNRTKLSTPILTARKSFIRALYDNWQEHDLLFPATNYPPEKTIYLSLLKATEMHQIVNGEYTLTPPANASFARLWDECEVFLQQSQEGKLPISDLMQILLSKPFKLKQGFVDFWVPVFLFIKRHDFALYGEQGRYIPELNASVVDLFTKSPSQYYVKAFALVREKLALFNDYRELLQLGPADRTSNSAFIESIKPFLTFYKKLPAYTRNTQKLSPEAKRLREAISKSKDPEAAFFETFPSALRFHVPELQQDAALRERYIRTLQSTIEQLRNAYSSLLQRLETFIAHNVAGTAPEFELYQRAMRERFQRLAPYQLSEEQKSFQDRLMSKLDDREAWLNSIANSLLGKSLQNFEDKDELVFQHHFQKHVAELDNLSELSSMVIDADKEEVFRLGISTFGDKEQARIIRRPKQLSVKDAELEADIRKLLGDDKQRSLIVLARLLKEQLENGE</sequence>
<dbReference type="InterPro" id="IPR027417">
    <property type="entry name" value="P-loop_NTPase"/>
</dbReference>
<reference evidence="1 2" key="1">
    <citation type="submission" date="2016-11" db="EMBL/GenBank/DDBJ databases">
        <authorList>
            <person name="Jaros S."/>
            <person name="Januszkiewicz K."/>
            <person name="Wedrychowicz H."/>
        </authorList>
    </citation>
    <scope>NUCLEOTIDE SEQUENCE [LARGE SCALE GENOMIC DNA]</scope>
    <source>
        <strain evidence="1 2">DSM 21074</strain>
    </source>
</reference>
<dbReference type="EMBL" id="FQYN01000001">
    <property type="protein sequence ID" value="SHI43398.1"/>
    <property type="molecule type" value="Genomic_DNA"/>
</dbReference>